<dbReference type="InterPro" id="IPR017195">
    <property type="entry name" value="ABC_thiamin-permease_prd"/>
</dbReference>
<dbReference type="Pfam" id="PF09819">
    <property type="entry name" value="ABC_cobalt"/>
    <property type="match status" value="1"/>
</dbReference>
<accession>A0A087BKM8</accession>
<feature type="transmembrane region" description="Helical" evidence="1">
    <location>
        <begin position="112"/>
        <end position="130"/>
    </location>
</feature>
<feature type="transmembrane region" description="Helical" evidence="1">
    <location>
        <begin position="167"/>
        <end position="188"/>
    </location>
</feature>
<evidence type="ECO:0000256" key="1">
    <source>
        <dbReference type="SAM" id="Phobius"/>
    </source>
</evidence>
<feature type="transmembrane region" description="Helical" evidence="1">
    <location>
        <begin position="25"/>
        <end position="45"/>
    </location>
</feature>
<comment type="caution">
    <text evidence="2">The sequence shown here is derived from an EMBL/GenBank/DDBJ whole genome shotgun (WGS) entry which is preliminary data.</text>
</comment>
<keyword evidence="3" id="KW-1185">Reference proteome</keyword>
<feature type="transmembrane region" description="Helical" evidence="1">
    <location>
        <begin position="51"/>
        <end position="74"/>
    </location>
</feature>
<dbReference type="Proteomes" id="UP000029060">
    <property type="component" value="Unassembled WGS sequence"/>
</dbReference>
<reference evidence="2 3" key="1">
    <citation type="submission" date="2014-03" db="EMBL/GenBank/DDBJ databases">
        <title>Genomics of Bifidobacteria.</title>
        <authorList>
            <person name="Ventura M."/>
            <person name="Milani C."/>
            <person name="Lugli G.A."/>
        </authorList>
    </citation>
    <scope>NUCLEOTIDE SEQUENCE [LARGE SCALE GENOMIC DNA]</scope>
    <source>
        <strain evidence="2 3">LMG 11341</strain>
    </source>
</reference>
<dbReference type="EMBL" id="JGZC01000001">
    <property type="protein sequence ID" value="KFI71578.1"/>
    <property type="molecule type" value="Genomic_DNA"/>
</dbReference>
<gene>
    <name evidence="2" type="ORF">BMERY_1090</name>
</gene>
<protein>
    <submittedName>
        <fullName evidence="2">ABC-type cobalt transport system, permease protein</fullName>
    </submittedName>
</protein>
<organism evidence="2 3">
    <name type="scientific">Bifidobacterium merycicum</name>
    <dbReference type="NCBI Taxonomy" id="78345"/>
    <lineage>
        <taxon>Bacteria</taxon>
        <taxon>Bacillati</taxon>
        <taxon>Actinomycetota</taxon>
        <taxon>Actinomycetes</taxon>
        <taxon>Bifidobacteriales</taxon>
        <taxon>Bifidobacteriaceae</taxon>
        <taxon>Bifidobacterium</taxon>
    </lineage>
</organism>
<sequence>MTEPTIDAVENESSTVRKHSNTWRVVDIVVAAIIAVASGVIFWGWDIVCAAPLAIFGAVTPGFEGLLNAFWLFAGPLAAIIVRKPGAALFAETLAAALELTMGNQWGVGGSLIVGIMQGIGAEIGFAIFAYKKWNMLTTAVSGALAGVGCGIYYWVMNPAWGVLRSSIYLCTSIVSGVVLAGVVMYLLHRAIAQTGVLDRFESGRAQTLV</sequence>
<dbReference type="AlphaFoldDB" id="A0A087BKM8"/>
<dbReference type="STRING" id="78345.BMERY_1090"/>
<dbReference type="PIRSF" id="PIRSF037394">
    <property type="entry name" value="ABC_thiamine-permease_YkoE_prd"/>
    <property type="match status" value="1"/>
</dbReference>
<proteinExistence type="predicted"/>
<keyword evidence="1" id="KW-1133">Transmembrane helix</keyword>
<dbReference type="OrthoDB" id="8017424at2"/>
<dbReference type="eggNOG" id="COG4721">
    <property type="taxonomic scope" value="Bacteria"/>
</dbReference>
<keyword evidence="1" id="KW-0472">Membrane</keyword>
<dbReference type="RefSeq" id="WP_051914834.1">
    <property type="nucleotide sequence ID" value="NZ_CADAXU010000004.1"/>
</dbReference>
<name>A0A087BKM8_9BIFI</name>
<evidence type="ECO:0000313" key="2">
    <source>
        <dbReference type="EMBL" id="KFI71578.1"/>
    </source>
</evidence>
<feature type="transmembrane region" description="Helical" evidence="1">
    <location>
        <begin position="137"/>
        <end position="155"/>
    </location>
</feature>
<keyword evidence="1" id="KW-0812">Transmembrane</keyword>
<evidence type="ECO:0000313" key="3">
    <source>
        <dbReference type="Proteomes" id="UP000029060"/>
    </source>
</evidence>